<name>A0A1I7WC12_HETBA</name>
<dbReference type="AlphaFoldDB" id="A0A1I7WC12"/>
<reference evidence="2" key="1">
    <citation type="submission" date="2016-11" db="UniProtKB">
        <authorList>
            <consortium name="WormBaseParasite"/>
        </authorList>
    </citation>
    <scope>IDENTIFICATION</scope>
</reference>
<dbReference type="WBParaSite" id="Hba_02249">
    <property type="protein sequence ID" value="Hba_02249"/>
    <property type="gene ID" value="Hba_02249"/>
</dbReference>
<evidence type="ECO:0000313" key="1">
    <source>
        <dbReference type="Proteomes" id="UP000095283"/>
    </source>
</evidence>
<dbReference type="Proteomes" id="UP000095283">
    <property type="component" value="Unplaced"/>
</dbReference>
<proteinExistence type="predicted"/>
<accession>A0A1I7WC12</accession>
<dbReference type="InterPro" id="IPR011043">
    <property type="entry name" value="Gal_Oxase/kelch_b-propeller"/>
</dbReference>
<keyword evidence="1" id="KW-1185">Reference proteome</keyword>
<protein>
    <submittedName>
        <fullName evidence="2">WD_REPEATS_REGION domain-containing protein</fullName>
    </submittedName>
</protein>
<organism evidence="1 2">
    <name type="scientific">Heterorhabditis bacteriophora</name>
    <name type="common">Entomopathogenic nematode worm</name>
    <dbReference type="NCBI Taxonomy" id="37862"/>
    <lineage>
        <taxon>Eukaryota</taxon>
        <taxon>Metazoa</taxon>
        <taxon>Ecdysozoa</taxon>
        <taxon>Nematoda</taxon>
        <taxon>Chromadorea</taxon>
        <taxon>Rhabditida</taxon>
        <taxon>Rhabditina</taxon>
        <taxon>Rhabditomorpha</taxon>
        <taxon>Strongyloidea</taxon>
        <taxon>Heterorhabditidae</taxon>
        <taxon>Heterorhabditis</taxon>
    </lineage>
</organism>
<evidence type="ECO:0000313" key="2">
    <source>
        <dbReference type="WBParaSite" id="Hba_02249"/>
    </source>
</evidence>
<sequence length="81" mass="9304">MLWKQQVYPLDIGRDECEQIKKYNLEKDKEQEKYTGSVLPARTLHFSVGASGRYIYLVGEKSDGCNHGVIHVFDLWAGTNK</sequence>
<dbReference type="SUPFAM" id="SSF50965">
    <property type="entry name" value="Galactose oxidase, central domain"/>
    <property type="match status" value="1"/>
</dbReference>